<keyword evidence="4" id="KW-1185">Reference proteome</keyword>
<proteinExistence type="predicted"/>
<dbReference type="Pfam" id="PF02214">
    <property type="entry name" value="BTB_2"/>
    <property type="match status" value="1"/>
</dbReference>
<dbReference type="Gene3D" id="3.30.710.10">
    <property type="entry name" value="Potassium Channel Kv1.1, Chain A"/>
    <property type="match status" value="2"/>
</dbReference>
<dbReference type="Proteomes" id="UP000803884">
    <property type="component" value="Unassembled WGS sequence"/>
</dbReference>
<feature type="domain" description="Potassium channel tetramerisation-type BTB" evidence="2">
    <location>
        <begin position="237"/>
        <end position="324"/>
    </location>
</feature>
<organism evidence="3 4">
    <name type="scientific">Cladosporium halotolerans</name>
    <dbReference type="NCBI Taxonomy" id="1052096"/>
    <lineage>
        <taxon>Eukaryota</taxon>
        <taxon>Fungi</taxon>
        <taxon>Dikarya</taxon>
        <taxon>Ascomycota</taxon>
        <taxon>Pezizomycotina</taxon>
        <taxon>Dothideomycetes</taxon>
        <taxon>Dothideomycetidae</taxon>
        <taxon>Cladosporiales</taxon>
        <taxon>Cladosporiaceae</taxon>
        <taxon>Cladosporium</taxon>
    </lineage>
</organism>
<evidence type="ECO:0000313" key="3">
    <source>
        <dbReference type="EMBL" id="KAL1587677.1"/>
    </source>
</evidence>
<feature type="compositionally biased region" description="Low complexity" evidence="1">
    <location>
        <begin position="79"/>
        <end position="96"/>
    </location>
</feature>
<feature type="compositionally biased region" description="Basic and acidic residues" evidence="1">
    <location>
        <begin position="56"/>
        <end position="66"/>
    </location>
</feature>
<feature type="region of interest" description="Disordered" evidence="1">
    <location>
        <begin position="16"/>
        <end position="100"/>
    </location>
</feature>
<comment type="caution">
    <text evidence="3">The sequence shown here is derived from an EMBL/GenBank/DDBJ whole genome shotgun (WGS) entry which is preliminary data.</text>
</comment>
<evidence type="ECO:0000256" key="1">
    <source>
        <dbReference type="SAM" id="MobiDB-lite"/>
    </source>
</evidence>
<evidence type="ECO:0000313" key="4">
    <source>
        <dbReference type="Proteomes" id="UP000803884"/>
    </source>
</evidence>
<dbReference type="GO" id="GO:0051260">
    <property type="term" value="P:protein homooligomerization"/>
    <property type="evidence" value="ECO:0007669"/>
    <property type="project" value="InterPro"/>
</dbReference>
<dbReference type="GeneID" id="96005153"/>
<dbReference type="SUPFAM" id="SSF54695">
    <property type="entry name" value="POZ domain"/>
    <property type="match status" value="1"/>
</dbReference>
<sequence length="667" mass="73948">MLWKHFTRSCTGLRMLRNPNHPSVMRESESGAGQGDGDVEAAVKDRLGAAQIESPEPIKQKVEFHRRSERTRRTSLHGSSNNRSLSRDSSSFNSSLHAGGRVPSDAVVWDWEAPGLSANVAGFSDQYELQGELLDETSKQSKLTEFSIPDRVGTAGLVPTPLASVLASNLKRRASTDLGDASPTRKKRPSLDMGEDLLSSRPGAAEDKTQRNSIDGRALPFESSSPLPLPARKVFPIQIGDKLFRLSGASISSDAPSYFSQFFEKQLKQDENADSVRTLYIDRDPSTFEDISLHLQGYHIEPRDGAHFVKLFADAQFFSLPRLTSQLFSSPIYITIGSTPFQIPRDLFSGPGNSPNYFTLGFQIFFTSPSDVFPGLTQRSLLRPPSILPPSVPNRSAEIFADLLHALKGYTLEVRNDEHRAALLRDARYYHLKGLEQTLIPHRISYDAIRQRSEIRLRLEDVRQSGVSFVGDEIDNPGDVISDGESGALGQVYYSRPYVDEEAHVLVLEIREEDGAVLRPASRIPGHDGTKGKIQFFGRTLARITELIDAIRSRLDLSLDNDVLWLDRNNQLPVSVIPEASVVIDGSRSTTGLFQGVEDICDSLRKKDVAMGCLGPDREWTLKRSQWRLRTGTTGGNGEATTELYLQAVKIEAFTCEKAKNDESGFL</sequence>
<feature type="region of interest" description="Disordered" evidence="1">
    <location>
        <begin position="176"/>
        <end position="222"/>
    </location>
</feature>
<dbReference type="InterPro" id="IPR011333">
    <property type="entry name" value="SKP1/BTB/POZ_sf"/>
</dbReference>
<evidence type="ECO:0000259" key="2">
    <source>
        <dbReference type="Pfam" id="PF02214"/>
    </source>
</evidence>
<dbReference type="InterPro" id="IPR003131">
    <property type="entry name" value="T1-type_BTB"/>
</dbReference>
<name>A0AB34KV82_9PEZI</name>
<accession>A0AB34KV82</accession>
<reference evidence="3 4" key="1">
    <citation type="journal article" date="2020" name="Microbiol. Resour. Announc.">
        <title>Draft Genome Sequence of a Cladosporium Species Isolated from the Mesophotic Ascidian Didemnum maculosum.</title>
        <authorList>
            <person name="Gioti A."/>
            <person name="Siaperas R."/>
            <person name="Nikolaivits E."/>
            <person name="Le Goff G."/>
            <person name="Ouazzani J."/>
            <person name="Kotoulas G."/>
            <person name="Topakas E."/>
        </authorList>
    </citation>
    <scope>NUCLEOTIDE SEQUENCE [LARGE SCALE GENOMIC DNA]</scope>
    <source>
        <strain evidence="3 4">TM138-S3</strain>
    </source>
</reference>
<gene>
    <name evidence="3" type="ORF">WHR41_03709</name>
</gene>
<dbReference type="PANTHER" id="PTHR31758">
    <property type="entry name" value="BTB/POZ DOMAIN-CONTAINING PROTEIN YLR108C"/>
    <property type="match status" value="1"/>
</dbReference>
<dbReference type="PANTHER" id="PTHR31758:SF2">
    <property type="entry name" value="BTB_POZ DOMAIN-CONTAINING PROTEIN YLR108C"/>
    <property type="match status" value="1"/>
</dbReference>
<dbReference type="EMBL" id="JAAQHG020000009">
    <property type="protein sequence ID" value="KAL1587677.1"/>
    <property type="molecule type" value="Genomic_DNA"/>
</dbReference>
<dbReference type="AlphaFoldDB" id="A0AB34KV82"/>
<dbReference type="RefSeq" id="XP_069230782.1">
    <property type="nucleotide sequence ID" value="XM_069372315.1"/>
</dbReference>
<protein>
    <recommendedName>
        <fullName evidence="2">Potassium channel tetramerisation-type BTB domain-containing protein</fullName>
    </recommendedName>
</protein>